<feature type="region of interest" description="Disordered" evidence="1">
    <location>
        <begin position="106"/>
        <end position="129"/>
    </location>
</feature>
<evidence type="ECO:0000313" key="4">
    <source>
        <dbReference type="Proteomes" id="UP000678393"/>
    </source>
</evidence>
<comment type="caution">
    <text evidence="3">The sequence shown here is derived from an EMBL/GenBank/DDBJ whole genome shotgun (WGS) entry which is preliminary data.</text>
</comment>
<dbReference type="Proteomes" id="UP000678393">
    <property type="component" value="Unassembled WGS sequence"/>
</dbReference>
<protein>
    <recommendedName>
        <fullName evidence="5">Secreted protein</fullName>
    </recommendedName>
</protein>
<feature type="compositionally biased region" description="Polar residues" evidence="1">
    <location>
        <begin position="119"/>
        <end position="129"/>
    </location>
</feature>
<accession>A0A8S3ZC83</accession>
<proteinExistence type="predicted"/>
<evidence type="ECO:0000256" key="2">
    <source>
        <dbReference type="SAM" id="SignalP"/>
    </source>
</evidence>
<reference evidence="3" key="1">
    <citation type="submission" date="2021-04" db="EMBL/GenBank/DDBJ databases">
        <authorList>
            <consortium name="Molecular Ecology Group"/>
        </authorList>
    </citation>
    <scope>NUCLEOTIDE SEQUENCE</scope>
</reference>
<evidence type="ECO:0008006" key="5">
    <source>
        <dbReference type="Google" id="ProtNLM"/>
    </source>
</evidence>
<organism evidence="3 4">
    <name type="scientific">Candidula unifasciata</name>
    <dbReference type="NCBI Taxonomy" id="100452"/>
    <lineage>
        <taxon>Eukaryota</taxon>
        <taxon>Metazoa</taxon>
        <taxon>Spiralia</taxon>
        <taxon>Lophotrochozoa</taxon>
        <taxon>Mollusca</taxon>
        <taxon>Gastropoda</taxon>
        <taxon>Heterobranchia</taxon>
        <taxon>Euthyneura</taxon>
        <taxon>Panpulmonata</taxon>
        <taxon>Eupulmonata</taxon>
        <taxon>Stylommatophora</taxon>
        <taxon>Helicina</taxon>
        <taxon>Helicoidea</taxon>
        <taxon>Geomitridae</taxon>
        <taxon>Candidula</taxon>
    </lineage>
</organism>
<dbReference type="EMBL" id="CAJHNH020002070">
    <property type="protein sequence ID" value="CAG5125485.1"/>
    <property type="molecule type" value="Genomic_DNA"/>
</dbReference>
<gene>
    <name evidence="3" type="ORF">CUNI_LOCUS11043</name>
</gene>
<evidence type="ECO:0000256" key="1">
    <source>
        <dbReference type="SAM" id="MobiDB-lite"/>
    </source>
</evidence>
<dbReference type="AlphaFoldDB" id="A0A8S3ZC83"/>
<sequence>MKITSAVFALVAFLVVAHARGLETFNNPSARDRLDQDRIECVGELSADRSRIVFRCPTGSWKRSVNNISASKRDYASMLGCSKQMRTDYEGKDYFTVICDRPPYGKRSAPNPAGHPSAWNDNVNAGTAS</sequence>
<feature type="chain" id="PRO_5035731757" description="Secreted protein" evidence="2">
    <location>
        <begin position="20"/>
        <end position="129"/>
    </location>
</feature>
<feature type="signal peptide" evidence="2">
    <location>
        <begin position="1"/>
        <end position="19"/>
    </location>
</feature>
<keyword evidence="2" id="KW-0732">Signal</keyword>
<keyword evidence="4" id="KW-1185">Reference proteome</keyword>
<name>A0A8S3ZC83_9EUPU</name>
<evidence type="ECO:0000313" key="3">
    <source>
        <dbReference type="EMBL" id="CAG5125485.1"/>
    </source>
</evidence>